<evidence type="ECO:0000313" key="3">
    <source>
        <dbReference type="Proteomes" id="UP001374803"/>
    </source>
</evidence>
<dbReference type="EMBL" id="CP089983">
    <property type="protein sequence ID" value="WXB07993.1"/>
    <property type="molecule type" value="Genomic_DNA"/>
</dbReference>
<keyword evidence="3" id="KW-1185">Reference proteome</keyword>
<sequence length="173" mass="18689">MLLNTFFFTRLAFLAGVVATSTTACASWKLSEPDTVAVHPFLPHPAHVAKVCVIRTSVLEHGVTFVSRDNGVLVGATRGPTYFCYYAEPGDHDLSIEADAWASAKLRAEAGSSYYLKEEVAVEGGKVRGLGVWVDEAIARSLVDDSEYAVLVGGPEREHLPGILPFAPARRRS</sequence>
<accession>A0ABZ2LDK3</accession>
<dbReference type="Proteomes" id="UP001374803">
    <property type="component" value="Chromosome"/>
</dbReference>
<keyword evidence="1" id="KW-0732">Signal</keyword>
<reference evidence="2" key="1">
    <citation type="submission" date="2021-12" db="EMBL/GenBank/DDBJ databases">
        <title>Discovery of the Pendulisporaceae a myxobacterial family with distinct sporulation behavior and unique specialized metabolism.</title>
        <authorList>
            <person name="Garcia R."/>
            <person name="Popoff A."/>
            <person name="Bader C.D."/>
            <person name="Loehr J."/>
            <person name="Walesch S."/>
            <person name="Walt C."/>
            <person name="Boldt J."/>
            <person name="Bunk B."/>
            <person name="Haeckl F.J.F.P.J."/>
            <person name="Gunesch A.P."/>
            <person name="Birkelbach J."/>
            <person name="Nuebel U."/>
            <person name="Pietschmann T."/>
            <person name="Bach T."/>
            <person name="Mueller R."/>
        </authorList>
    </citation>
    <scope>NUCLEOTIDE SEQUENCE</scope>
    <source>
        <strain evidence="2">MSr11367</strain>
    </source>
</reference>
<evidence type="ECO:0000256" key="1">
    <source>
        <dbReference type="SAM" id="SignalP"/>
    </source>
</evidence>
<dbReference type="RefSeq" id="WP_394837664.1">
    <property type="nucleotide sequence ID" value="NZ_CP089929.1"/>
</dbReference>
<protein>
    <submittedName>
        <fullName evidence="2">DUF2846 domain-containing protein</fullName>
    </submittedName>
</protein>
<organism evidence="2 3">
    <name type="scientific">Pendulispora rubella</name>
    <dbReference type="NCBI Taxonomy" id="2741070"/>
    <lineage>
        <taxon>Bacteria</taxon>
        <taxon>Pseudomonadati</taxon>
        <taxon>Myxococcota</taxon>
        <taxon>Myxococcia</taxon>
        <taxon>Myxococcales</taxon>
        <taxon>Sorangiineae</taxon>
        <taxon>Pendulisporaceae</taxon>
        <taxon>Pendulispora</taxon>
    </lineage>
</organism>
<gene>
    <name evidence="2" type="ORF">LVJ94_12215</name>
</gene>
<feature type="signal peptide" evidence="1">
    <location>
        <begin position="1"/>
        <end position="26"/>
    </location>
</feature>
<feature type="chain" id="PRO_5046763825" evidence="1">
    <location>
        <begin position="27"/>
        <end position="173"/>
    </location>
</feature>
<name>A0ABZ2LDK3_9BACT</name>
<proteinExistence type="predicted"/>
<evidence type="ECO:0000313" key="2">
    <source>
        <dbReference type="EMBL" id="WXB07993.1"/>
    </source>
</evidence>